<name>A0A7S1C3H0_9STRA</name>
<gene>
    <name evidence="2" type="ORF">BSP0115_LOCUS542</name>
</gene>
<protein>
    <submittedName>
        <fullName evidence="2">Uncharacterized protein</fullName>
    </submittedName>
</protein>
<dbReference type="InterPro" id="IPR010736">
    <property type="entry name" value="SHIPPO-rpt"/>
</dbReference>
<accession>A0A7S1C3H0</accession>
<evidence type="ECO:0000256" key="1">
    <source>
        <dbReference type="SAM" id="MobiDB-lite"/>
    </source>
</evidence>
<dbReference type="PANTHER" id="PTHR40429">
    <property type="entry name" value="FLAGELLAR ASSOCIATED PROTEIN"/>
    <property type="match status" value="1"/>
</dbReference>
<feature type="region of interest" description="Disordered" evidence="1">
    <location>
        <begin position="1"/>
        <end position="279"/>
    </location>
</feature>
<feature type="compositionally biased region" description="Polar residues" evidence="1">
    <location>
        <begin position="85"/>
        <end position="97"/>
    </location>
</feature>
<proteinExistence type="predicted"/>
<dbReference type="PANTHER" id="PTHR40429:SF1">
    <property type="entry name" value="FLAGELLAR ASSOCIATED PROTEIN"/>
    <property type="match status" value="1"/>
</dbReference>
<dbReference type="AlphaFoldDB" id="A0A7S1C3H0"/>
<evidence type="ECO:0000313" key="2">
    <source>
        <dbReference type="EMBL" id="CAD8907346.1"/>
    </source>
</evidence>
<feature type="compositionally biased region" description="Low complexity" evidence="1">
    <location>
        <begin position="1"/>
        <end position="16"/>
    </location>
</feature>
<feature type="compositionally biased region" description="Basic residues" evidence="1">
    <location>
        <begin position="270"/>
        <end position="279"/>
    </location>
</feature>
<dbReference type="Pfam" id="PF07004">
    <property type="entry name" value="SHIPPO-rpt"/>
    <property type="match status" value="4"/>
</dbReference>
<organism evidence="2">
    <name type="scientific">Bicosoecida sp. CB-2014</name>
    <dbReference type="NCBI Taxonomy" id="1486930"/>
    <lineage>
        <taxon>Eukaryota</taxon>
        <taxon>Sar</taxon>
        <taxon>Stramenopiles</taxon>
        <taxon>Bigyra</taxon>
        <taxon>Opalozoa</taxon>
        <taxon>Bicosoecida</taxon>
    </lineage>
</organism>
<feature type="compositionally biased region" description="Gly residues" evidence="1">
    <location>
        <begin position="199"/>
        <end position="209"/>
    </location>
</feature>
<reference evidence="2" key="1">
    <citation type="submission" date="2021-01" db="EMBL/GenBank/DDBJ databases">
        <authorList>
            <person name="Corre E."/>
            <person name="Pelletier E."/>
            <person name="Niang G."/>
            <person name="Scheremetjew M."/>
            <person name="Finn R."/>
            <person name="Kale V."/>
            <person name="Holt S."/>
            <person name="Cochrane G."/>
            <person name="Meng A."/>
            <person name="Brown T."/>
            <person name="Cohen L."/>
        </authorList>
    </citation>
    <scope>NUCLEOTIDE SEQUENCE</scope>
    <source>
        <strain evidence="2">Ms1</strain>
    </source>
</reference>
<dbReference type="EMBL" id="HBFS01000845">
    <property type="protein sequence ID" value="CAD8907346.1"/>
    <property type="molecule type" value="Transcribed_RNA"/>
</dbReference>
<feature type="compositionally biased region" description="Polar residues" evidence="1">
    <location>
        <begin position="164"/>
        <end position="183"/>
    </location>
</feature>
<sequence>MSGTRRTMGTTGASRRSLPRKTASLPSVGPGPGSYKMPSGIGPQADSRMVSPSKAILGTGPARDTIKSSGDTPGPGAYKEPQFGESVTSTRPRSPNFSMRGREVFGAIDGDLLKMNTPGPGAYGRPKKPSERKFPEYSLGTRTWRTKRRSSTPGPGRYKGPSSFGKQKVSTIKSNNEFSFQQSKRPDLAGRPATSIGPGEYGGGVGGTGKQVESKRRTEPAFGFGTSTRFSKLTQDRRLRAGPGSYQLPGAIGKSPVSTFRSAPAPSIAGRHRFGSPYG</sequence>